<reference evidence="1" key="1">
    <citation type="submission" date="2020-05" db="EMBL/GenBank/DDBJ databases">
        <title>Large-scale comparative analyses of tick genomes elucidate their genetic diversity and vector capacities.</title>
        <authorList>
            <person name="Jia N."/>
            <person name="Wang J."/>
            <person name="Shi W."/>
            <person name="Du L."/>
            <person name="Sun Y."/>
            <person name="Zhan W."/>
            <person name="Jiang J."/>
            <person name="Wang Q."/>
            <person name="Zhang B."/>
            <person name="Ji P."/>
            <person name="Sakyi L.B."/>
            <person name="Cui X."/>
            <person name="Yuan T."/>
            <person name="Jiang B."/>
            <person name="Yang W."/>
            <person name="Lam T.T.-Y."/>
            <person name="Chang Q."/>
            <person name="Ding S."/>
            <person name="Wang X."/>
            <person name="Zhu J."/>
            <person name="Ruan X."/>
            <person name="Zhao L."/>
            <person name="Wei J."/>
            <person name="Que T."/>
            <person name="Du C."/>
            <person name="Cheng J."/>
            <person name="Dai P."/>
            <person name="Han X."/>
            <person name="Huang E."/>
            <person name="Gao Y."/>
            <person name="Liu J."/>
            <person name="Shao H."/>
            <person name="Ye R."/>
            <person name="Li L."/>
            <person name="Wei W."/>
            <person name="Wang X."/>
            <person name="Wang C."/>
            <person name="Yang T."/>
            <person name="Huo Q."/>
            <person name="Li W."/>
            <person name="Guo W."/>
            <person name="Chen H."/>
            <person name="Zhou L."/>
            <person name="Ni X."/>
            <person name="Tian J."/>
            <person name="Zhou Y."/>
            <person name="Sheng Y."/>
            <person name="Liu T."/>
            <person name="Pan Y."/>
            <person name="Xia L."/>
            <person name="Li J."/>
            <person name="Zhao F."/>
            <person name="Cao W."/>
        </authorList>
    </citation>
    <scope>NUCLEOTIDE SEQUENCE</scope>
    <source>
        <strain evidence="1">Dsil-2018</strain>
    </source>
</reference>
<gene>
    <name evidence="1" type="ORF">HPB49_002162</name>
</gene>
<evidence type="ECO:0000313" key="1">
    <source>
        <dbReference type="EMBL" id="KAH7936669.1"/>
    </source>
</evidence>
<dbReference type="EMBL" id="CM023477">
    <property type="protein sequence ID" value="KAH7936669.1"/>
    <property type="molecule type" value="Genomic_DNA"/>
</dbReference>
<sequence length="201" mass="22999">MSGSKVCKQHRLLKQAATLGSGNLHEVVRLPVGVDFNEWVAVNTVDFFNQVSMIYGTVAKLCTESSCAVMSAGPKYEYRWADGRTFKRPIRCSAPEYIDCLIKWAQNHLDDEALFPSRVGIPFPSNFLSVVKTILRRLFRVYAHIYHQHFYEVVRMKEEAHLNTSFKHFILFVLEFGLIEQDELAPLWELIGKLTGMALVS</sequence>
<accession>A0ACB8C713</accession>
<proteinExistence type="predicted"/>
<comment type="caution">
    <text evidence="1">The sequence shown here is derived from an EMBL/GenBank/DDBJ whole genome shotgun (WGS) entry which is preliminary data.</text>
</comment>
<dbReference type="Proteomes" id="UP000821865">
    <property type="component" value="Chromosome 8"/>
</dbReference>
<keyword evidence="2" id="KW-1185">Reference proteome</keyword>
<name>A0ACB8C713_DERSI</name>
<organism evidence="1 2">
    <name type="scientific">Dermacentor silvarum</name>
    <name type="common">Tick</name>
    <dbReference type="NCBI Taxonomy" id="543639"/>
    <lineage>
        <taxon>Eukaryota</taxon>
        <taxon>Metazoa</taxon>
        <taxon>Ecdysozoa</taxon>
        <taxon>Arthropoda</taxon>
        <taxon>Chelicerata</taxon>
        <taxon>Arachnida</taxon>
        <taxon>Acari</taxon>
        <taxon>Parasitiformes</taxon>
        <taxon>Ixodida</taxon>
        <taxon>Ixodoidea</taxon>
        <taxon>Ixodidae</taxon>
        <taxon>Rhipicephalinae</taxon>
        <taxon>Dermacentor</taxon>
    </lineage>
</organism>
<protein>
    <submittedName>
        <fullName evidence="1">Uncharacterized protein</fullName>
    </submittedName>
</protein>
<evidence type="ECO:0000313" key="2">
    <source>
        <dbReference type="Proteomes" id="UP000821865"/>
    </source>
</evidence>